<feature type="region of interest" description="Disordered" evidence="9">
    <location>
        <begin position="1"/>
        <end position="189"/>
    </location>
</feature>
<feature type="compositionally biased region" description="Polar residues" evidence="9">
    <location>
        <begin position="227"/>
        <end position="243"/>
    </location>
</feature>
<feature type="domain" description="C2H2-type" evidence="10">
    <location>
        <begin position="624"/>
        <end position="653"/>
    </location>
</feature>
<dbReference type="Proteomes" id="UP000193648">
    <property type="component" value="Unassembled WGS sequence"/>
</dbReference>
<feature type="compositionally biased region" description="Low complexity" evidence="9">
    <location>
        <begin position="268"/>
        <end position="285"/>
    </location>
</feature>
<feature type="compositionally biased region" description="Low complexity" evidence="9">
    <location>
        <begin position="17"/>
        <end position="40"/>
    </location>
</feature>
<evidence type="ECO:0000256" key="4">
    <source>
        <dbReference type="ARBA" id="ARBA00022833"/>
    </source>
</evidence>
<feature type="compositionally biased region" description="Polar residues" evidence="9">
    <location>
        <begin position="97"/>
        <end position="109"/>
    </location>
</feature>
<comment type="caution">
    <text evidence="11">The sequence shown here is derived from an EMBL/GenBank/DDBJ whole genome shotgun (WGS) entry which is preliminary data.</text>
</comment>
<protein>
    <recommendedName>
        <fullName evidence="10">C2H2-type domain-containing protein</fullName>
    </recommendedName>
</protein>
<dbReference type="GO" id="GO:0006357">
    <property type="term" value="P:regulation of transcription by RNA polymerase II"/>
    <property type="evidence" value="ECO:0007669"/>
    <property type="project" value="TreeGrafter"/>
</dbReference>
<evidence type="ECO:0000256" key="2">
    <source>
        <dbReference type="ARBA" id="ARBA00022723"/>
    </source>
</evidence>
<dbReference type="PANTHER" id="PTHR46179:SF13">
    <property type="entry name" value="C2H2-TYPE DOMAIN-CONTAINING PROTEIN"/>
    <property type="match status" value="1"/>
</dbReference>
<feature type="compositionally biased region" description="Polar residues" evidence="9">
    <location>
        <begin position="41"/>
        <end position="58"/>
    </location>
</feature>
<name>A0A1Y2GDG0_9FUNG</name>
<dbReference type="RefSeq" id="XP_021877342.1">
    <property type="nucleotide sequence ID" value="XM_022028120.1"/>
</dbReference>
<feature type="compositionally biased region" description="Low complexity" evidence="9">
    <location>
        <begin position="676"/>
        <end position="701"/>
    </location>
</feature>
<feature type="compositionally biased region" description="Low complexity" evidence="9">
    <location>
        <begin position="87"/>
        <end position="96"/>
    </location>
</feature>
<accession>A0A1Y2GDG0</accession>
<evidence type="ECO:0000259" key="10">
    <source>
        <dbReference type="PROSITE" id="PS50157"/>
    </source>
</evidence>
<dbReference type="EMBL" id="MCFF01000048">
    <property type="protein sequence ID" value="ORZ05961.1"/>
    <property type="molecule type" value="Genomic_DNA"/>
</dbReference>
<dbReference type="GeneID" id="33569963"/>
<gene>
    <name evidence="11" type="ORF">BCR41DRAFT_389445</name>
</gene>
<feature type="compositionally biased region" description="Low complexity" evidence="9">
    <location>
        <begin position="116"/>
        <end position="135"/>
    </location>
</feature>
<feature type="compositionally biased region" description="Basic and acidic residues" evidence="9">
    <location>
        <begin position="59"/>
        <end position="73"/>
    </location>
</feature>
<reference evidence="11 12" key="1">
    <citation type="submission" date="2016-07" db="EMBL/GenBank/DDBJ databases">
        <title>Pervasive Adenine N6-methylation of Active Genes in Fungi.</title>
        <authorList>
            <consortium name="DOE Joint Genome Institute"/>
            <person name="Mondo S.J."/>
            <person name="Dannebaum R.O."/>
            <person name="Kuo R.C."/>
            <person name="Labutti K."/>
            <person name="Haridas S."/>
            <person name="Kuo A."/>
            <person name="Salamov A."/>
            <person name="Ahrendt S.R."/>
            <person name="Lipzen A."/>
            <person name="Sullivan W."/>
            <person name="Andreopoulos W.B."/>
            <person name="Clum A."/>
            <person name="Lindquist E."/>
            <person name="Daum C."/>
            <person name="Ramamoorthy G.K."/>
            <person name="Gryganskyi A."/>
            <person name="Culley D."/>
            <person name="Magnuson J.K."/>
            <person name="James T.Y."/>
            <person name="O'Malley M.A."/>
            <person name="Stajich J.E."/>
            <person name="Spatafora J.W."/>
            <person name="Visel A."/>
            <person name="Grigoriev I.V."/>
        </authorList>
    </citation>
    <scope>NUCLEOTIDE SEQUENCE [LARGE SCALE GENOMIC DNA]</scope>
    <source>
        <strain evidence="11 12">NRRL 3116</strain>
    </source>
</reference>
<evidence type="ECO:0000256" key="7">
    <source>
        <dbReference type="ARBA" id="ARBA00023242"/>
    </source>
</evidence>
<dbReference type="GO" id="GO:0005634">
    <property type="term" value="C:nucleus"/>
    <property type="evidence" value="ECO:0007669"/>
    <property type="project" value="UniProtKB-SubCell"/>
</dbReference>
<dbReference type="GO" id="GO:0008270">
    <property type="term" value="F:zinc ion binding"/>
    <property type="evidence" value="ECO:0007669"/>
    <property type="project" value="UniProtKB-KW"/>
</dbReference>
<keyword evidence="4" id="KW-0862">Zinc</keyword>
<dbReference type="AlphaFoldDB" id="A0A1Y2GDG0"/>
<dbReference type="PROSITE" id="PS50157">
    <property type="entry name" value="ZINC_FINGER_C2H2_2"/>
    <property type="match status" value="3"/>
</dbReference>
<evidence type="ECO:0000256" key="3">
    <source>
        <dbReference type="ARBA" id="ARBA00022771"/>
    </source>
</evidence>
<sequence length="701" mass="78352">MASRIMHSHSPAYDQCPQNSHSYQNQHQYQYQDQQPPYNHRPSSTPPSFYRNSSNSPTDRMRCWPEDPQERAARSSPGPQHKHTSSHHSSYPTSYSIKSASLSYGSPRSISVGRLPHSPQPEQYSPSQQVPYSRQSEQDEGYHEPHYSQESRSHSKTFKSPSPTTPMSPPSSVSYSPSSPPSLPSPTSKSMVYASKASSVYSPITTTVLSEEKMFSQCLSPDAQVPFSPNFSQPQSRSPSPATVSKGDRTLYVDISAAASSLSLLSTSSTPSWSWSSSTPTMASPNDHKTDMAMSEGLVPRSTRERKSSESSSLRLPARYNNVSGLKLRLPCGTHGCKLQFCTEQTLKAHERICRPNVTPPVFICEESDCKASYTSVEKFSRHLVTHMPEISPEEASKFPCIRPDCSKFLSTPKSLKDHLQIHRERDSNVKLPCPNKGCNKLFGTSRCLRTHELRCRQVQSGVRLPCPFEGCKSTFGSTDYVRRHVLDHEKGLVGKDFQCNYAFCKSILANPLTLQRHVQLHEEQSIGIEWRCLFVGCGKLYSGSKQLKDHQTRIHKDLDENHTFGCAYSTCKGRFKCQGSAYKHDCLYRKQCGFEGCKILIPNKKILEEHLWHHKTLMSNPPYPCFEEDCRKKFYSKTGILAHLVSHMVDANITARTTSETLTTEGSVDETKEMTTSATAATPTTTPSKTDTNNTTASGA</sequence>
<evidence type="ECO:0000313" key="12">
    <source>
        <dbReference type="Proteomes" id="UP000193648"/>
    </source>
</evidence>
<keyword evidence="7" id="KW-0539">Nucleus</keyword>
<dbReference type="OrthoDB" id="4748970at2759"/>
<dbReference type="InterPro" id="IPR013087">
    <property type="entry name" value="Znf_C2H2_type"/>
</dbReference>
<organism evidence="11 12">
    <name type="scientific">Lobosporangium transversale</name>
    <dbReference type="NCBI Taxonomy" id="64571"/>
    <lineage>
        <taxon>Eukaryota</taxon>
        <taxon>Fungi</taxon>
        <taxon>Fungi incertae sedis</taxon>
        <taxon>Mucoromycota</taxon>
        <taxon>Mortierellomycotina</taxon>
        <taxon>Mortierellomycetes</taxon>
        <taxon>Mortierellales</taxon>
        <taxon>Mortierellaceae</taxon>
        <taxon>Lobosporangium</taxon>
    </lineage>
</organism>
<feature type="domain" description="C2H2-type" evidence="10">
    <location>
        <begin position="531"/>
        <end position="561"/>
    </location>
</feature>
<evidence type="ECO:0000256" key="1">
    <source>
        <dbReference type="ARBA" id="ARBA00004123"/>
    </source>
</evidence>
<dbReference type="STRING" id="64571.A0A1Y2GDG0"/>
<keyword evidence="5" id="KW-0805">Transcription regulation</keyword>
<dbReference type="InParanoid" id="A0A1Y2GDG0"/>
<dbReference type="SMART" id="SM00355">
    <property type="entry name" value="ZnF_C2H2"/>
    <property type="match status" value="9"/>
</dbReference>
<feature type="region of interest" description="Disordered" evidence="9">
    <location>
        <begin position="661"/>
        <end position="701"/>
    </location>
</feature>
<dbReference type="Gene3D" id="3.30.160.60">
    <property type="entry name" value="Classic Zinc Finger"/>
    <property type="match status" value="2"/>
</dbReference>
<evidence type="ECO:0000256" key="9">
    <source>
        <dbReference type="SAM" id="MobiDB-lite"/>
    </source>
</evidence>
<feature type="region of interest" description="Disordered" evidence="9">
    <location>
        <begin position="226"/>
        <end position="246"/>
    </location>
</feature>
<feature type="compositionally biased region" description="Basic and acidic residues" evidence="9">
    <location>
        <begin position="136"/>
        <end position="153"/>
    </location>
</feature>
<evidence type="ECO:0000256" key="5">
    <source>
        <dbReference type="ARBA" id="ARBA00023015"/>
    </source>
</evidence>
<dbReference type="PANTHER" id="PTHR46179">
    <property type="entry name" value="ZINC FINGER PROTEIN"/>
    <property type="match status" value="1"/>
</dbReference>
<keyword evidence="2" id="KW-0479">Metal-binding</keyword>
<evidence type="ECO:0000256" key="8">
    <source>
        <dbReference type="PROSITE-ProRule" id="PRU00042"/>
    </source>
</evidence>
<evidence type="ECO:0000313" key="11">
    <source>
        <dbReference type="EMBL" id="ORZ05961.1"/>
    </source>
</evidence>
<evidence type="ECO:0000256" key="6">
    <source>
        <dbReference type="ARBA" id="ARBA00023163"/>
    </source>
</evidence>
<keyword evidence="3 8" id="KW-0863">Zinc-finger</keyword>
<proteinExistence type="predicted"/>
<dbReference type="PROSITE" id="PS00028">
    <property type="entry name" value="ZINC_FINGER_C2H2_1"/>
    <property type="match status" value="6"/>
</dbReference>
<keyword evidence="12" id="KW-1185">Reference proteome</keyword>
<dbReference type="InterPro" id="IPR051061">
    <property type="entry name" value="Zinc_finger_trans_reg"/>
</dbReference>
<keyword evidence="6" id="KW-0804">Transcription</keyword>
<comment type="subcellular location">
    <subcellularLocation>
        <location evidence="1">Nucleus</location>
    </subcellularLocation>
</comment>
<feature type="region of interest" description="Disordered" evidence="9">
    <location>
        <begin position="268"/>
        <end position="316"/>
    </location>
</feature>
<feature type="domain" description="C2H2-type" evidence="10">
    <location>
        <begin position="399"/>
        <end position="428"/>
    </location>
</feature>